<evidence type="ECO:0000313" key="2">
    <source>
        <dbReference type="Proteomes" id="UP000708208"/>
    </source>
</evidence>
<feature type="non-terminal residue" evidence="1">
    <location>
        <position position="1"/>
    </location>
</feature>
<dbReference type="Proteomes" id="UP000708208">
    <property type="component" value="Unassembled WGS sequence"/>
</dbReference>
<comment type="caution">
    <text evidence="1">The sequence shown here is derived from an EMBL/GenBank/DDBJ whole genome shotgun (WGS) entry which is preliminary data.</text>
</comment>
<protein>
    <submittedName>
        <fullName evidence="1">Uncharacterized protein</fullName>
    </submittedName>
</protein>
<evidence type="ECO:0000313" key="1">
    <source>
        <dbReference type="EMBL" id="CAG7821364.1"/>
    </source>
</evidence>
<reference evidence="1" key="1">
    <citation type="submission" date="2021-06" db="EMBL/GenBank/DDBJ databases">
        <authorList>
            <person name="Hodson N. C."/>
            <person name="Mongue J. A."/>
            <person name="Jaron S. K."/>
        </authorList>
    </citation>
    <scope>NUCLEOTIDE SEQUENCE</scope>
</reference>
<accession>A0A8J2KXV8</accession>
<dbReference type="EMBL" id="CAJVCH010507985">
    <property type="protein sequence ID" value="CAG7821364.1"/>
    <property type="molecule type" value="Genomic_DNA"/>
</dbReference>
<proteinExistence type="predicted"/>
<name>A0A8J2KXV8_9HEXA</name>
<keyword evidence="2" id="KW-1185">Reference proteome</keyword>
<gene>
    <name evidence="1" type="ORF">AFUS01_LOCUS31707</name>
</gene>
<organism evidence="1 2">
    <name type="scientific">Allacma fusca</name>
    <dbReference type="NCBI Taxonomy" id="39272"/>
    <lineage>
        <taxon>Eukaryota</taxon>
        <taxon>Metazoa</taxon>
        <taxon>Ecdysozoa</taxon>
        <taxon>Arthropoda</taxon>
        <taxon>Hexapoda</taxon>
        <taxon>Collembola</taxon>
        <taxon>Symphypleona</taxon>
        <taxon>Sminthuridae</taxon>
        <taxon>Allacma</taxon>
    </lineage>
</organism>
<dbReference type="AlphaFoldDB" id="A0A8J2KXV8"/>
<sequence length="85" mass="9925">MMKGCALLLPDLTYKQVCSLIWEEFKEFKCQSSIDEGRRALAVTLIQCDWNQAEGIIQDNCTVIHQQWLEMKITDKICSVFFETF</sequence>